<dbReference type="GeneID" id="65081260"/>
<comment type="caution">
    <text evidence="5">The sequence shown here is derived from an EMBL/GenBank/DDBJ whole genome shotgun (WGS) entry which is preliminary data.</text>
</comment>
<accession>A0A1L7SHC9</accession>
<dbReference type="VEuPathDB" id="FungiDB:FMAN_01988"/>
<gene>
    <name evidence="5" type="ORF">FMAN_01988</name>
</gene>
<dbReference type="SUPFAM" id="SSF48403">
    <property type="entry name" value="Ankyrin repeat"/>
    <property type="match status" value="1"/>
</dbReference>
<evidence type="ECO:0000256" key="3">
    <source>
        <dbReference type="SAM" id="MobiDB-lite"/>
    </source>
</evidence>
<dbReference type="InterPro" id="IPR002110">
    <property type="entry name" value="Ankyrin_rpt"/>
</dbReference>
<feature type="region of interest" description="Disordered" evidence="3">
    <location>
        <begin position="1374"/>
        <end position="1393"/>
    </location>
</feature>
<dbReference type="PROSITE" id="PS50088">
    <property type="entry name" value="ANK_REPEAT"/>
    <property type="match status" value="5"/>
</dbReference>
<feature type="repeat" description="ANK" evidence="2">
    <location>
        <begin position="949"/>
        <end position="981"/>
    </location>
</feature>
<keyword evidence="1" id="KW-0677">Repeat</keyword>
<keyword evidence="6" id="KW-1185">Reference proteome</keyword>
<feature type="repeat" description="ANK" evidence="2">
    <location>
        <begin position="917"/>
        <end position="949"/>
    </location>
</feature>
<dbReference type="Gene3D" id="3.40.50.1820">
    <property type="entry name" value="alpha/beta hydrolase"/>
    <property type="match status" value="1"/>
</dbReference>
<evidence type="ECO:0000256" key="1">
    <source>
        <dbReference type="ARBA" id="ARBA00022737"/>
    </source>
</evidence>
<protein>
    <recommendedName>
        <fullName evidence="4">NACHT domain-containing protein</fullName>
    </recommendedName>
</protein>
<evidence type="ECO:0000256" key="2">
    <source>
        <dbReference type="PROSITE-ProRule" id="PRU00023"/>
    </source>
</evidence>
<dbReference type="InterPro" id="IPR036770">
    <property type="entry name" value="Ankyrin_rpt-contain_sf"/>
</dbReference>
<dbReference type="PANTHER" id="PTHR10039">
    <property type="entry name" value="AMELOGENIN"/>
    <property type="match status" value="1"/>
</dbReference>
<reference evidence="6" key="1">
    <citation type="journal article" date="2016" name="Genome Biol. Evol.">
        <title>Comparative 'omics' of the Fusarium fujikuroi species complex highlights differences in genetic potential and metabolite synthesis.</title>
        <authorList>
            <person name="Niehaus E.-M."/>
            <person name="Muensterkoetter M."/>
            <person name="Proctor R.H."/>
            <person name="Brown D.W."/>
            <person name="Sharon A."/>
            <person name="Idan Y."/>
            <person name="Oren-Young L."/>
            <person name="Sieber C.M."/>
            <person name="Novak O."/>
            <person name="Pencik A."/>
            <person name="Tarkowska D."/>
            <person name="Hromadova K."/>
            <person name="Freeman S."/>
            <person name="Maymon M."/>
            <person name="Elazar M."/>
            <person name="Youssef S.A."/>
            <person name="El-Shabrawy E.S.M."/>
            <person name="Shalaby A.B.A."/>
            <person name="Houterman P."/>
            <person name="Brock N.L."/>
            <person name="Burkhardt I."/>
            <person name="Tsavkelova E.A."/>
            <person name="Dickschat J.S."/>
            <person name="Galuszka P."/>
            <person name="Gueldener U."/>
            <person name="Tudzynski B."/>
        </authorList>
    </citation>
    <scope>NUCLEOTIDE SEQUENCE [LARGE SCALE GENOMIC DNA]</scope>
    <source>
        <strain evidence="6">MRC7560</strain>
    </source>
</reference>
<dbReference type="InterPro" id="IPR056884">
    <property type="entry name" value="NPHP3-like_N"/>
</dbReference>
<proteinExistence type="predicted"/>
<dbReference type="Pfam" id="PF12796">
    <property type="entry name" value="Ank_2"/>
    <property type="match status" value="1"/>
</dbReference>
<feature type="repeat" description="ANK" evidence="2">
    <location>
        <begin position="883"/>
        <end position="915"/>
    </location>
</feature>
<dbReference type="PANTHER" id="PTHR10039:SF5">
    <property type="entry name" value="NACHT DOMAIN-CONTAINING PROTEIN"/>
    <property type="match status" value="1"/>
</dbReference>
<feature type="region of interest" description="Disordered" evidence="3">
    <location>
        <begin position="1112"/>
        <end position="1139"/>
    </location>
</feature>
<dbReference type="Pfam" id="PF13637">
    <property type="entry name" value="Ank_4"/>
    <property type="match status" value="1"/>
</dbReference>
<feature type="compositionally biased region" description="Polar residues" evidence="3">
    <location>
        <begin position="1383"/>
        <end position="1393"/>
    </location>
</feature>
<dbReference type="PROSITE" id="PS50297">
    <property type="entry name" value="ANK_REP_REGION"/>
    <property type="match status" value="4"/>
</dbReference>
<evidence type="ECO:0000313" key="6">
    <source>
        <dbReference type="Proteomes" id="UP000184255"/>
    </source>
</evidence>
<dbReference type="Pfam" id="PF00023">
    <property type="entry name" value="Ank"/>
    <property type="match status" value="1"/>
</dbReference>
<dbReference type="PROSITE" id="PS50837">
    <property type="entry name" value="NACHT"/>
    <property type="match status" value="1"/>
</dbReference>
<organism evidence="5 6">
    <name type="scientific">Fusarium mangiferae</name>
    <name type="common">Mango malformation disease fungus</name>
    <dbReference type="NCBI Taxonomy" id="192010"/>
    <lineage>
        <taxon>Eukaryota</taxon>
        <taxon>Fungi</taxon>
        <taxon>Dikarya</taxon>
        <taxon>Ascomycota</taxon>
        <taxon>Pezizomycotina</taxon>
        <taxon>Sordariomycetes</taxon>
        <taxon>Hypocreomycetidae</taxon>
        <taxon>Hypocreales</taxon>
        <taxon>Nectriaceae</taxon>
        <taxon>Fusarium</taxon>
        <taxon>Fusarium fujikuroi species complex</taxon>
    </lineage>
</organism>
<evidence type="ECO:0000313" key="5">
    <source>
        <dbReference type="EMBL" id="CVK85070.1"/>
    </source>
</evidence>
<dbReference type="SMART" id="SM00248">
    <property type="entry name" value="ANK"/>
    <property type="match status" value="5"/>
</dbReference>
<evidence type="ECO:0000259" key="4">
    <source>
        <dbReference type="PROSITE" id="PS50837"/>
    </source>
</evidence>
<dbReference type="InterPro" id="IPR029058">
    <property type="entry name" value="AB_hydrolase_fold"/>
</dbReference>
<feature type="domain" description="NACHT" evidence="4">
    <location>
        <begin position="358"/>
        <end position="477"/>
    </location>
</feature>
<dbReference type="Gene3D" id="1.25.40.20">
    <property type="entry name" value="Ankyrin repeat-containing domain"/>
    <property type="match status" value="2"/>
</dbReference>
<dbReference type="Gene3D" id="3.40.50.300">
    <property type="entry name" value="P-loop containing nucleotide triphosphate hydrolases"/>
    <property type="match status" value="1"/>
</dbReference>
<sequence length="1524" mass="170797">MDDLTGLQLIAQGTSWTDRALDIITIHGFQGYDTWEYQTHGVTDNSKTVFWARDFLPKDLPSARIFTYRYLSTAFRDGQGITKAANKLLNKLKNLQADNTEVRLTSHYIADLFPSLPVPQYPKSKRFVNGLTFCCQISRPLVFICHSVGGLILQCALSEAFESKGDTALNEIVTATQGIIFLGTPHSTSDLDISVSRIAAASEINRSIMVDTQFMAQVLVRFASLSQYSPPWKVVHCYEELPLPGTAFRAVNPSQEESWAWPQLSLYSDHLDLCRFRSQDDVSYIKVLQSLRNITSELSSPVADGIEVQTTLSSVEHEVLESLETEDTSANIRDASPGTYEWILNDNTFKSWFANPSRPLWIIGKPGSGKSTLMKHIKQAYLPERRSSQAVVSYFFSGGSASHSVASLLSSLLYQLLKTTPSTRSFEIFSKVHHKREDEISDSVMDIDVLMESLLLLADKSTAQGDSIFFIIDALDECDDPAKLLTFLCRLNDSSPSRQLRICISSRPSNLSVPGAKIRLEDNNSLDIERYFSESLLAMEDHLLPASNIQHKAQVLAEKAEGVFLWASLTISQLRCDGHLKIPKSEQHSTPWLPTTLDAAYEAILQQLWSRHDVSRRMMAQDAFALVLCAQRPLSILELRSALAAMHYDPDLLSPRSNTEVNDWGRRNKMSTIQGEASLDMSMQLMLLCGGLLEVAPRKANSANDKTDTEPMVQFVHYSVRKYFQERGSCVLEGDSLTSKLSFPELKSTDLQAYNAQYHYRVAWICLLYVDHIYMRSNLLSSESAINSAAFLEYSLRFGMAHLGLADRAGVSPMKKEMYQFSQFQKGFVDQWSLLHSRVFKDQKLFEPHKTKAVHVMSYYGLPWFDTGLWGAKLAEIDEGDRYGRTPLSLAAAMGHHHICEILLDNGADMSHRDYIYGQTPLSYAAAYGHREVVELLLSKGSDYEDSSSGVTPLWLASRSGHLDIAELLLQAGANPNASSIHTGEACLSHAASLGNIRGANQLLARGAKVDTRDKNGWTPLHHAVSRGRKKIIELLLGVLKSQELLKLKEDISEVKSKGSWIHTVLSAIVILACYQRGSEWQTSPIGNQDSQALNQCSDGLILTNRGVNKHKLEDSDEENIKGNSGKRHRRSEPNGDRFACPYHKKNRARFASGPCNGKGFENIDRLKSHLKNTHDRSVGRRRCHICKRRFLREDLDGHSPCERKAFGDDYEDGYDLEQAQDLKSDPTRPSKNPPESCWKAIFRVLFPDWPVDMDTPNPCEFTACRLGFKCLVAITNRQGTLDQANAVSDAIQQHRSKVMNQNTISQLYACQSEDEIRQVLGQLIEDLENNFGRTPITTDNLPGRPLSAMSPQPSSSTQYLQYQLLPVSQPDPFYSRGRRSQFHTPAVSSLDSNSSRFFRSHDQFDTFTESTAFSDQIPTGFNTFESLQGIDRNSDLPLFQSQMTVSVVQQPMSNITHHPGPSFAPENGGVTRGDSWIDNSHDYQRQLQPGGADMLQGDLQPGDYHENEILSMSQFQASDCDNR</sequence>
<name>A0A1L7SHC9_FUSMA</name>
<feature type="repeat" description="ANK" evidence="2">
    <location>
        <begin position="983"/>
        <end position="1015"/>
    </location>
</feature>
<dbReference type="RefSeq" id="XP_041677341.1">
    <property type="nucleotide sequence ID" value="XM_041825222.1"/>
</dbReference>
<dbReference type="PRINTS" id="PR01415">
    <property type="entry name" value="ANKYRIN"/>
</dbReference>
<feature type="region of interest" description="Disordered" evidence="3">
    <location>
        <begin position="1336"/>
        <end position="1355"/>
    </location>
</feature>
<dbReference type="EMBL" id="FCQH01000001">
    <property type="protein sequence ID" value="CVK85070.1"/>
    <property type="molecule type" value="Genomic_DNA"/>
</dbReference>
<keyword evidence="2" id="KW-0040">ANK repeat</keyword>
<dbReference type="SUPFAM" id="SSF52540">
    <property type="entry name" value="P-loop containing nucleoside triphosphate hydrolases"/>
    <property type="match status" value="1"/>
</dbReference>
<dbReference type="Proteomes" id="UP000184255">
    <property type="component" value="Unassembled WGS sequence"/>
</dbReference>
<dbReference type="InterPro" id="IPR007111">
    <property type="entry name" value="NACHT_NTPase"/>
</dbReference>
<feature type="repeat" description="ANK" evidence="2">
    <location>
        <begin position="1016"/>
        <end position="1037"/>
    </location>
</feature>
<dbReference type="Pfam" id="PF24883">
    <property type="entry name" value="NPHP3_N"/>
    <property type="match status" value="1"/>
</dbReference>
<dbReference type="InterPro" id="IPR027417">
    <property type="entry name" value="P-loop_NTPase"/>
</dbReference>